<keyword evidence="2" id="KW-1185">Reference proteome</keyword>
<dbReference type="OMA" id="NWHNERE"/>
<dbReference type="AlphaFoldDB" id="A0A158RCF3"/>
<protein>
    <submittedName>
        <fullName evidence="3">Chondroitin proteoglycan 4 domain-containing protein</fullName>
    </submittedName>
</protein>
<dbReference type="OrthoDB" id="5773441at2759"/>
<accession>A0A158RCF3</accession>
<evidence type="ECO:0000313" key="2">
    <source>
        <dbReference type="Proteomes" id="UP000276776"/>
    </source>
</evidence>
<proteinExistence type="predicted"/>
<sequence>MTRIVGSTDNWAMDLTAPLQRILRDLPTNSRHRFKTFTQRMDSVCRVNLEFKDCIKRCGEQSTGHILLKDEFLSFVMPCWSEHGDDIAILCGSQAALVQRTVSSLIDSGIYAINEHLDDLCRSVGMYDKCYAKQANKLCGSKMYEFITNLNGRSFQFQLNILGINRALMELLLESGMAKEFPNSCKLMNRVSEFASIHHNWQYERGNAQRRDIFVSRSSRCSCNCSSIYSCYRCYFCFNAKIFLFIVIVINNQYFSSDIYI</sequence>
<reference evidence="3" key="1">
    <citation type="submission" date="2016-04" db="UniProtKB">
        <authorList>
            <consortium name="WormBaseParasite"/>
        </authorList>
    </citation>
    <scope>IDENTIFICATION</scope>
</reference>
<dbReference type="Proteomes" id="UP000276776">
    <property type="component" value="Unassembled WGS sequence"/>
</dbReference>
<dbReference type="WBParaSite" id="TCLT_0000737601-mRNA-1">
    <property type="protein sequence ID" value="TCLT_0000737601-mRNA-1"/>
    <property type="gene ID" value="TCLT_0000737601"/>
</dbReference>
<organism evidence="3">
    <name type="scientific">Thelazia callipaeda</name>
    <name type="common">Oriental eyeworm</name>
    <name type="synonym">Parasitic nematode</name>
    <dbReference type="NCBI Taxonomy" id="103827"/>
    <lineage>
        <taxon>Eukaryota</taxon>
        <taxon>Metazoa</taxon>
        <taxon>Ecdysozoa</taxon>
        <taxon>Nematoda</taxon>
        <taxon>Chromadorea</taxon>
        <taxon>Rhabditida</taxon>
        <taxon>Spirurina</taxon>
        <taxon>Spiruromorpha</taxon>
        <taxon>Thelazioidea</taxon>
        <taxon>Thelaziidae</taxon>
        <taxon>Thelazia</taxon>
    </lineage>
</organism>
<gene>
    <name evidence="1" type="ORF">TCLT_LOCUS7365</name>
</gene>
<evidence type="ECO:0000313" key="1">
    <source>
        <dbReference type="EMBL" id="VDN04814.1"/>
    </source>
</evidence>
<reference evidence="1 2" key="2">
    <citation type="submission" date="2018-11" db="EMBL/GenBank/DDBJ databases">
        <authorList>
            <consortium name="Pathogen Informatics"/>
        </authorList>
    </citation>
    <scope>NUCLEOTIDE SEQUENCE [LARGE SCALE GENOMIC DNA]</scope>
</reference>
<evidence type="ECO:0000313" key="3">
    <source>
        <dbReference type="WBParaSite" id="TCLT_0000737601-mRNA-1"/>
    </source>
</evidence>
<dbReference type="EMBL" id="UYYF01004500">
    <property type="protein sequence ID" value="VDN04814.1"/>
    <property type="molecule type" value="Genomic_DNA"/>
</dbReference>
<name>A0A158RCF3_THECL</name>